<feature type="compositionally biased region" description="Low complexity" evidence="1">
    <location>
        <begin position="477"/>
        <end position="486"/>
    </location>
</feature>
<evidence type="ECO:0000313" key="2">
    <source>
        <dbReference type="EMBL" id="CAB9518469.1"/>
    </source>
</evidence>
<comment type="caution">
    <text evidence="2">The sequence shown here is derived from an EMBL/GenBank/DDBJ whole genome shotgun (WGS) entry which is preliminary data.</text>
</comment>
<dbReference type="Proteomes" id="UP001153069">
    <property type="component" value="Unassembled WGS sequence"/>
</dbReference>
<gene>
    <name evidence="2" type="ORF">SEMRO_937_G222210.1</name>
</gene>
<reference evidence="2" key="1">
    <citation type="submission" date="2020-06" db="EMBL/GenBank/DDBJ databases">
        <authorList>
            <consortium name="Plant Systems Biology data submission"/>
        </authorList>
    </citation>
    <scope>NUCLEOTIDE SEQUENCE</scope>
    <source>
        <strain evidence="2">D6</strain>
    </source>
</reference>
<keyword evidence="3" id="KW-1185">Reference proteome</keyword>
<sequence>MALIAAAVFCSSKFLPSTNHQTACTSHNIRGREMTGRFLQWLCVWLAVVAVVCDGWSTPRLVRHYSSSVARAAHDRNGGDEGGTVSIPVDTFGDFNEAAEEEGELEEEEVWSEYSDQDLDSAQTIFPFLEDWRFDQEDNSLRGVVFNHPTFTDGSVIATSQLSSEDVTTSTEGDDDDEDTCSGLMRPEDIVTTVTGSQYLLGKQLVVGLKEWTFSSEGELVGVVTSSDPHGLFQEGECVSIFPIIVDNNSPLQEGQTIATTDCGHLYHLHTPFVTMEQAAVPEEVVEEVEEEPIPILEQWKRLEGGSLAGIVFHHKEYPDDELITTSPLVELDESKDGIVLVTTATGSQYLLGEPEPPKVFAMEQEEVQVEEEPYEVEYDPSIYYGEDDEDQDEELQRQEIPSYHIPKNPKQQQQQNPLQHIFAAAADLHDQQVKNLHEFLKLEKQQPQRRVFASTRNIHRNHALLLDTTGIDDENNQNNNNNNNNMVGNHTAAALEHS</sequence>
<evidence type="ECO:0000256" key="1">
    <source>
        <dbReference type="SAM" id="MobiDB-lite"/>
    </source>
</evidence>
<accession>A0A9N8EDY8</accession>
<dbReference type="AlphaFoldDB" id="A0A9N8EDY8"/>
<name>A0A9N8EDY8_9STRA</name>
<proteinExistence type="predicted"/>
<feature type="region of interest" description="Disordered" evidence="1">
    <location>
        <begin position="470"/>
        <end position="499"/>
    </location>
</feature>
<evidence type="ECO:0000313" key="3">
    <source>
        <dbReference type="Proteomes" id="UP001153069"/>
    </source>
</evidence>
<protein>
    <submittedName>
        <fullName evidence="2">Uncharacterized protein</fullName>
    </submittedName>
</protein>
<feature type="region of interest" description="Disordered" evidence="1">
    <location>
        <begin position="157"/>
        <end position="184"/>
    </location>
</feature>
<dbReference type="EMBL" id="CAICTM010000935">
    <property type="protein sequence ID" value="CAB9518469.1"/>
    <property type="molecule type" value="Genomic_DNA"/>
</dbReference>
<organism evidence="2 3">
    <name type="scientific">Seminavis robusta</name>
    <dbReference type="NCBI Taxonomy" id="568900"/>
    <lineage>
        <taxon>Eukaryota</taxon>
        <taxon>Sar</taxon>
        <taxon>Stramenopiles</taxon>
        <taxon>Ochrophyta</taxon>
        <taxon>Bacillariophyta</taxon>
        <taxon>Bacillariophyceae</taxon>
        <taxon>Bacillariophycidae</taxon>
        <taxon>Naviculales</taxon>
        <taxon>Naviculaceae</taxon>
        <taxon>Seminavis</taxon>
    </lineage>
</organism>